<sequence>MIAVVAGLLGSRLGRWAALALLGAAAVSLMLWRVFAAGRASVAARQTQDTLTHVLDTIRRDQALRSLSPAARREWLRRYAEGRQRR</sequence>
<evidence type="ECO:0000313" key="3">
    <source>
        <dbReference type="Proteomes" id="UP000196655"/>
    </source>
</evidence>
<gene>
    <name evidence="2" type="ORF">BWR60_02790</name>
</gene>
<name>A0A211ZTS5_9PROT</name>
<proteinExistence type="predicted"/>
<keyword evidence="1" id="KW-0472">Membrane</keyword>
<evidence type="ECO:0000256" key="1">
    <source>
        <dbReference type="SAM" id="Phobius"/>
    </source>
</evidence>
<evidence type="ECO:0000313" key="2">
    <source>
        <dbReference type="EMBL" id="OWJ68692.1"/>
    </source>
</evidence>
<dbReference type="OrthoDB" id="9983762at2"/>
<dbReference type="AlphaFoldDB" id="A0A211ZTS5"/>
<keyword evidence="1" id="KW-0812">Transmembrane</keyword>
<keyword evidence="3" id="KW-1185">Reference proteome</keyword>
<feature type="transmembrane region" description="Helical" evidence="1">
    <location>
        <begin position="16"/>
        <end position="35"/>
    </location>
</feature>
<dbReference type="RefSeq" id="WP_088149483.1">
    <property type="nucleotide sequence ID" value="NZ_NHON01000003.1"/>
</dbReference>
<dbReference type="Proteomes" id="UP000196655">
    <property type="component" value="Unassembled WGS sequence"/>
</dbReference>
<protein>
    <submittedName>
        <fullName evidence="2">Uncharacterized protein</fullName>
    </submittedName>
</protein>
<reference evidence="3" key="1">
    <citation type="submission" date="2017-05" db="EMBL/GenBank/DDBJ databases">
        <authorList>
            <person name="Macchi M."/>
            <person name="Festa S."/>
            <person name="Coppotelli B.M."/>
            <person name="Morelli I.S."/>
        </authorList>
    </citation>
    <scope>NUCLEOTIDE SEQUENCE [LARGE SCALE GENOMIC DNA]</scope>
    <source>
        <strain evidence="3">I</strain>
    </source>
</reference>
<organism evidence="2 3">
    <name type="scientific">Inquilinus limosus</name>
    <dbReference type="NCBI Taxonomy" id="171674"/>
    <lineage>
        <taxon>Bacteria</taxon>
        <taxon>Pseudomonadati</taxon>
        <taxon>Pseudomonadota</taxon>
        <taxon>Alphaproteobacteria</taxon>
        <taxon>Rhodospirillales</taxon>
        <taxon>Rhodospirillaceae</taxon>
        <taxon>Inquilinus</taxon>
    </lineage>
</organism>
<accession>A0A211ZTS5</accession>
<comment type="caution">
    <text evidence="2">The sequence shown here is derived from an EMBL/GenBank/DDBJ whole genome shotgun (WGS) entry which is preliminary data.</text>
</comment>
<keyword evidence="1" id="KW-1133">Transmembrane helix</keyword>
<dbReference type="EMBL" id="NHON01000003">
    <property type="protein sequence ID" value="OWJ68692.1"/>
    <property type="molecule type" value="Genomic_DNA"/>
</dbReference>